<comment type="caution">
    <text evidence="1">The sequence shown here is derived from an EMBL/GenBank/DDBJ whole genome shotgun (WGS) entry which is preliminary data.</text>
</comment>
<reference evidence="1" key="1">
    <citation type="journal article" date="2015" name="Nature">
        <title>Complex archaea that bridge the gap between prokaryotes and eukaryotes.</title>
        <authorList>
            <person name="Spang A."/>
            <person name="Saw J.H."/>
            <person name="Jorgensen S.L."/>
            <person name="Zaremba-Niedzwiedzka K."/>
            <person name="Martijn J."/>
            <person name="Lind A.E."/>
            <person name="van Eijk R."/>
            <person name="Schleper C."/>
            <person name="Guy L."/>
            <person name="Ettema T.J."/>
        </authorList>
    </citation>
    <scope>NUCLEOTIDE SEQUENCE</scope>
</reference>
<accession>A0A0F9KL62</accession>
<gene>
    <name evidence="1" type="ORF">LCGC14_1620400</name>
</gene>
<dbReference type="EMBL" id="LAZR01013232">
    <property type="protein sequence ID" value="KKM22913.1"/>
    <property type="molecule type" value="Genomic_DNA"/>
</dbReference>
<dbReference type="AlphaFoldDB" id="A0A0F9KL62"/>
<proteinExistence type="predicted"/>
<sequence length="110" mass="13299">MIGEIIPSYPNKYYKSKHERFRYDVICACECDCDWILTFSEPVQIAGELCSCCQEGDHAYPVYTKQIKGDIRGNELEWEAIDRVFVSHLPWWERFLIWLFPRMYDIRYYP</sequence>
<organism evidence="1">
    <name type="scientific">marine sediment metagenome</name>
    <dbReference type="NCBI Taxonomy" id="412755"/>
    <lineage>
        <taxon>unclassified sequences</taxon>
        <taxon>metagenomes</taxon>
        <taxon>ecological metagenomes</taxon>
    </lineage>
</organism>
<protein>
    <submittedName>
        <fullName evidence="1">Uncharacterized protein</fullName>
    </submittedName>
</protein>
<evidence type="ECO:0000313" key="1">
    <source>
        <dbReference type="EMBL" id="KKM22913.1"/>
    </source>
</evidence>
<name>A0A0F9KL62_9ZZZZ</name>